<proteinExistence type="predicted"/>
<feature type="domain" description="Reverse transcriptase zinc-binding" evidence="1">
    <location>
        <begin position="101"/>
        <end position="185"/>
    </location>
</feature>
<dbReference type="AlphaFoldDB" id="A0A6J0JK16"/>
<dbReference type="Pfam" id="PF13966">
    <property type="entry name" value="zf-RVT"/>
    <property type="match status" value="1"/>
</dbReference>
<dbReference type="RefSeq" id="XP_018435351.1">
    <property type="nucleotide sequence ID" value="XM_018579849.2"/>
</dbReference>
<keyword evidence="2" id="KW-1185">Reference proteome</keyword>
<accession>A0A6J0JK16</accession>
<name>A0A6J0JK16_RAPSA</name>
<dbReference type="Proteomes" id="UP000504610">
    <property type="component" value="Chromosome 6"/>
</dbReference>
<evidence type="ECO:0000313" key="2">
    <source>
        <dbReference type="Proteomes" id="UP000504610"/>
    </source>
</evidence>
<dbReference type="PANTHER" id="PTHR33116:SF84">
    <property type="entry name" value="RNA-DIRECTED DNA POLYMERASE"/>
    <property type="match status" value="1"/>
</dbReference>
<reference evidence="3" key="2">
    <citation type="submission" date="2025-08" db="UniProtKB">
        <authorList>
            <consortium name="RefSeq"/>
        </authorList>
    </citation>
    <scope>IDENTIFICATION</scope>
    <source>
        <tissue evidence="3">Leaf</tissue>
    </source>
</reference>
<dbReference type="GeneID" id="108807576"/>
<organism evidence="2 3">
    <name type="scientific">Raphanus sativus</name>
    <name type="common">Radish</name>
    <name type="synonym">Raphanus raphanistrum var. sativus</name>
    <dbReference type="NCBI Taxonomy" id="3726"/>
    <lineage>
        <taxon>Eukaryota</taxon>
        <taxon>Viridiplantae</taxon>
        <taxon>Streptophyta</taxon>
        <taxon>Embryophyta</taxon>
        <taxon>Tracheophyta</taxon>
        <taxon>Spermatophyta</taxon>
        <taxon>Magnoliopsida</taxon>
        <taxon>eudicotyledons</taxon>
        <taxon>Gunneridae</taxon>
        <taxon>Pentapetalae</taxon>
        <taxon>rosids</taxon>
        <taxon>malvids</taxon>
        <taxon>Brassicales</taxon>
        <taxon>Brassicaceae</taxon>
        <taxon>Brassiceae</taxon>
        <taxon>Raphanus</taxon>
    </lineage>
</organism>
<gene>
    <name evidence="3" type="primary">LOC108807576</name>
</gene>
<dbReference type="KEGG" id="rsz:108807576"/>
<protein>
    <submittedName>
        <fullName evidence="3">Uncharacterized protein LOC108807576</fullName>
    </submittedName>
</protein>
<sequence length="205" mass="22975">MVFCEVGSCITASFWQDNWTSLGPLIDLVGETGPQVTGLSINAVVADALTSDGWWLDRSRSGNPIITLLKACLPSAQALIMSEVDDKYGWYPVAGRGTGIFSTSETWKVLHPDQSSVVWHKAVWFTGRIPKHAFISWVAARNRMITRDRLISWGLTVPSDCVLCTGHNENRHHLFFDCAFSHQVWSHFLTRMNVVAPRDFDAVLR</sequence>
<dbReference type="OrthoDB" id="1744683at2759"/>
<evidence type="ECO:0000259" key="1">
    <source>
        <dbReference type="Pfam" id="PF13966"/>
    </source>
</evidence>
<dbReference type="InterPro" id="IPR026960">
    <property type="entry name" value="RVT-Znf"/>
</dbReference>
<evidence type="ECO:0000313" key="3">
    <source>
        <dbReference type="RefSeq" id="XP_018435351.1"/>
    </source>
</evidence>
<dbReference type="PANTHER" id="PTHR33116">
    <property type="entry name" value="REVERSE TRANSCRIPTASE ZINC-BINDING DOMAIN-CONTAINING PROTEIN-RELATED-RELATED"/>
    <property type="match status" value="1"/>
</dbReference>
<reference evidence="2" key="1">
    <citation type="journal article" date="2019" name="Database">
        <title>The radish genome database (RadishGD): an integrated information resource for radish genomics.</title>
        <authorList>
            <person name="Yu H.J."/>
            <person name="Baek S."/>
            <person name="Lee Y.J."/>
            <person name="Cho A."/>
            <person name="Mun J.H."/>
        </authorList>
    </citation>
    <scope>NUCLEOTIDE SEQUENCE [LARGE SCALE GENOMIC DNA]</scope>
    <source>
        <strain evidence="2">cv. WK10039</strain>
    </source>
</reference>